<evidence type="ECO:0000313" key="6">
    <source>
        <dbReference type="Proteomes" id="UP000887574"/>
    </source>
</evidence>
<feature type="compositionally biased region" description="Low complexity" evidence="4">
    <location>
        <begin position="620"/>
        <end position="630"/>
    </location>
</feature>
<keyword evidence="2" id="KW-0677">Repeat</keyword>
<dbReference type="PROSITE" id="PS50082">
    <property type="entry name" value="WD_REPEATS_2"/>
    <property type="match status" value="4"/>
</dbReference>
<evidence type="ECO:0000256" key="4">
    <source>
        <dbReference type="SAM" id="MobiDB-lite"/>
    </source>
</evidence>
<sequence length="682" mass="73820">MIKIWNFTQTECIKTLRASPAKILCSLINADDKWIVVGSADSTAYVINIESGEIRNTFRDHTGPVIGLQLSSDGELLVTGSGDFVVMVWDIQLSTIIIKMSGLMAPVTCLAITSNDAFLAVACEDETLRVFSMVSSQELHELSGHDSRVNALVASSDDCQLFAATKGKVLVFDIHNGQLLEVLTLENTTQSLPVTSLKISDDNSFVLAACGDRIHMWNVNSIEREALHNDQSTLACVRMAPDEKGAGCGTVDGILAFWDLDVCQCLWTTAQQKSGSVTALDFTIDSLYLLSGSANGSVSLWESSNGQLLKQLQIHNSEVSSISCFIDGIRVLSCDNQNRAQIWNLVHMDEPGHVEVLSAFEAKSPLFVRLSDSIMIGQNARNSKEVNIWSMGLENRLSVKSKAHHNDDINCFNVNKTGSWLVTGSLDLSLKVWQTDSGFLTQVLVGHEQAITCCCVAEDGRVVASGGKDKQIIVWEVQTGTIRRSIATTEPLCAVEISQDSSVIVSADVSGWVEAWHTETGQMLSSFNTHRVIEQLIVSIDGNRILAKLSHTAQLPIVCLHNTPANLSSLRHNAERLVAGATTRIPTSHQNRLQSASSLSSEPSEGEAKVTTSTNGVTGKNTTKSTFKKQSTTEERSVEISGGTRTALQSTTSNPASTSNQGSSTRSKTTPRQAKSSMCLIL</sequence>
<dbReference type="InterPro" id="IPR019775">
    <property type="entry name" value="WD40_repeat_CS"/>
</dbReference>
<feature type="repeat" description="WD" evidence="3">
    <location>
        <begin position="270"/>
        <end position="311"/>
    </location>
</feature>
<dbReference type="InterPro" id="IPR015943">
    <property type="entry name" value="WD40/YVTN_repeat-like_dom_sf"/>
</dbReference>
<evidence type="ECO:0000313" key="7">
    <source>
        <dbReference type="WBParaSite" id="jg9430.1"/>
    </source>
</evidence>
<dbReference type="InterPro" id="IPR020472">
    <property type="entry name" value="WD40_PAC1"/>
</dbReference>
<protein>
    <submittedName>
        <fullName evidence="7">Anaphase-promoting complex subunit 4-like WD40 domain-containing protein</fullName>
    </submittedName>
</protein>
<dbReference type="Pfam" id="PF12894">
    <property type="entry name" value="ANAPC4_WD40"/>
    <property type="match status" value="1"/>
</dbReference>
<feature type="domain" description="Anaphase-promoting complex subunit 4-like WD40" evidence="5">
    <location>
        <begin position="264"/>
        <end position="322"/>
    </location>
</feature>
<dbReference type="InterPro" id="IPR036322">
    <property type="entry name" value="WD40_repeat_dom_sf"/>
</dbReference>
<dbReference type="Pfam" id="PF00400">
    <property type="entry name" value="WD40"/>
    <property type="match status" value="7"/>
</dbReference>
<feature type="compositionally biased region" description="Polar residues" evidence="4">
    <location>
        <begin position="643"/>
        <end position="676"/>
    </location>
</feature>
<evidence type="ECO:0000256" key="3">
    <source>
        <dbReference type="PROSITE-ProRule" id="PRU00221"/>
    </source>
</evidence>
<dbReference type="PROSITE" id="PS00678">
    <property type="entry name" value="WD_REPEATS_1"/>
    <property type="match status" value="3"/>
</dbReference>
<name>A0A915EVG4_9BILA</name>
<dbReference type="InterPro" id="IPR001680">
    <property type="entry name" value="WD40_rpt"/>
</dbReference>
<dbReference type="PROSITE" id="PS50294">
    <property type="entry name" value="WD_REPEATS_REGION"/>
    <property type="match status" value="4"/>
</dbReference>
<accession>A0A915EVG4</accession>
<organism evidence="6 7">
    <name type="scientific">Ditylenchus dipsaci</name>
    <dbReference type="NCBI Taxonomy" id="166011"/>
    <lineage>
        <taxon>Eukaryota</taxon>
        <taxon>Metazoa</taxon>
        <taxon>Ecdysozoa</taxon>
        <taxon>Nematoda</taxon>
        <taxon>Chromadorea</taxon>
        <taxon>Rhabditida</taxon>
        <taxon>Tylenchina</taxon>
        <taxon>Tylenchomorpha</taxon>
        <taxon>Sphaerularioidea</taxon>
        <taxon>Anguinidae</taxon>
        <taxon>Anguininae</taxon>
        <taxon>Ditylenchus</taxon>
    </lineage>
</organism>
<dbReference type="Gene3D" id="2.130.10.10">
    <property type="entry name" value="YVTN repeat-like/Quinoprotein amine dehydrogenase"/>
    <property type="match status" value="4"/>
</dbReference>
<keyword evidence="1 3" id="KW-0853">WD repeat</keyword>
<dbReference type="Proteomes" id="UP000887574">
    <property type="component" value="Unplaced"/>
</dbReference>
<feature type="compositionally biased region" description="Polar residues" evidence="4">
    <location>
        <begin position="584"/>
        <end position="594"/>
    </location>
</feature>
<evidence type="ECO:0000259" key="5">
    <source>
        <dbReference type="Pfam" id="PF12894"/>
    </source>
</evidence>
<evidence type="ECO:0000256" key="1">
    <source>
        <dbReference type="ARBA" id="ARBA00022574"/>
    </source>
</evidence>
<feature type="repeat" description="WD" evidence="3">
    <location>
        <begin position="58"/>
        <end position="99"/>
    </location>
</feature>
<feature type="compositionally biased region" description="Polar residues" evidence="4">
    <location>
        <begin position="610"/>
        <end position="619"/>
    </location>
</feature>
<feature type="repeat" description="WD" evidence="3">
    <location>
        <begin position="444"/>
        <end position="485"/>
    </location>
</feature>
<reference evidence="7" key="1">
    <citation type="submission" date="2022-11" db="UniProtKB">
        <authorList>
            <consortium name="WormBaseParasite"/>
        </authorList>
    </citation>
    <scope>IDENTIFICATION</scope>
</reference>
<proteinExistence type="predicted"/>
<dbReference type="WBParaSite" id="jg9430.1">
    <property type="protein sequence ID" value="jg9430.1"/>
    <property type="gene ID" value="jg9430"/>
</dbReference>
<dbReference type="SMART" id="SM00320">
    <property type="entry name" value="WD40"/>
    <property type="match status" value="11"/>
</dbReference>
<evidence type="ECO:0000256" key="2">
    <source>
        <dbReference type="ARBA" id="ARBA00022737"/>
    </source>
</evidence>
<keyword evidence="6" id="KW-1185">Reference proteome</keyword>
<dbReference type="PRINTS" id="PR00320">
    <property type="entry name" value="GPROTEINBRPT"/>
</dbReference>
<dbReference type="SUPFAM" id="SSF50978">
    <property type="entry name" value="WD40 repeat-like"/>
    <property type="match status" value="2"/>
</dbReference>
<dbReference type="CDD" id="cd00200">
    <property type="entry name" value="WD40"/>
    <property type="match status" value="1"/>
</dbReference>
<dbReference type="AlphaFoldDB" id="A0A915EVG4"/>
<dbReference type="PANTHER" id="PTHR19848">
    <property type="entry name" value="WD40 REPEAT PROTEIN"/>
    <property type="match status" value="1"/>
</dbReference>
<feature type="region of interest" description="Disordered" evidence="4">
    <location>
        <begin position="582"/>
        <end position="682"/>
    </location>
</feature>
<dbReference type="PANTHER" id="PTHR19848:SF8">
    <property type="entry name" value="F-BOX AND WD REPEAT DOMAIN CONTAINING 7"/>
    <property type="match status" value="1"/>
</dbReference>
<dbReference type="InterPro" id="IPR024977">
    <property type="entry name" value="Apc4-like_WD40_dom"/>
</dbReference>
<feature type="repeat" description="WD" evidence="3">
    <location>
        <begin position="402"/>
        <end position="443"/>
    </location>
</feature>